<name>A0ACB8AW93_9AGAM</name>
<evidence type="ECO:0000313" key="1">
    <source>
        <dbReference type="EMBL" id="KAH7917547.1"/>
    </source>
</evidence>
<organism evidence="1 2">
    <name type="scientific">Leucogyrophana mollusca</name>
    <dbReference type="NCBI Taxonomy" id="85980"/>
    <lineage>
        <taxon>Eukaryota</taxon>
        <taxon>Fungi</taxon>
        <taxon>Dikarya</taxon>
        <taxon>Basidiomycota</taxon>
        <taxon>Agaricomycotina</taxon>
        <taxon>Agaricomycetes</taxon>
        <taxon>Agaricomycetidae</taxon>
        <taxon>Boletales</taxon>
        <taxon>Boletales incertae sedis</taxon>
        <taxon>Leucogyrophana</taxon>
    </lineage>
</organism>
<evidence type="ECO:0000313" key="2">
    <source>
        <dbReference type="Proteomes" id="UP000790709"/>
    </source>
</evidence>
<accession>A0ACB8AW93</accession>
<keyword evidence="2" id="KW-1185">Reference proteome</keyword>
<dbReference type="EMBL" id="MU267019">
    <property type="protein sequence ID" value="KAH7917547.1"/>
    <property type="molecule type" value="Genomic_DNA"/>
</dbReference>
<protein>
    <submittedName>
        <fullName evidence="1">Uncharacterized protein</fullName>
    </submittedName>
</protein>
<proteinExistence type="predicted"/>
<dbReference type="Proteomes" id="UP000790709">
    <property type="component" value="Unassembled WGS sequence"/>
</dbReference>
<reference evidence="1" key="1">
    <citation type="journal article" date="2021" name="New Phytol.">
        <title>Evolutionary innovations through gain and loss of genes in the ectomycorrhizal Boletales.</title>
        <authorList>
            <person name="Wu G."/>
            <person name="Miyauchi S."/>
            <person name="Morin E."/>
            <person name="Kuo A."/>
            <person name="Drula E."/>
            <person name="Varga T."/>
            <person name="Kohler A."/>
            <person name="Feng B."/>
            <person name="Cao Y."/>
            <person name="Lipzen A."/>
            <person name="Daum C."/>
            <person name="Hundley H."/>
            <person name="Pangilinan J."/>
            <person name="Johnson J."/>
            <person name="Barry K."/>
            <person name="LaButti K."/>
            <person name="Ng V."/>
            <person name="Ahrendt S."/>
            <person name="Min B."/>
            <person name="Choi I.G."/>
            <person name="Park H."/>
            <person name="Plett J.M."/>
            <person name="Magnuson J."/>
            <person name="Spatafora J.W."/>
            <person name="Nagy L.G."/>
            <person name="Henrissat B."/>
            <person name="Grigoriev I.V."/>
            <person name="Yang Z.L."/>
            <person name="Xu J."/>
            <person name="Martin F.M."/>
        </authorList>
    </citation>
    <scope>NUCLEOTIDE SEQUENCE</scope>
    <source>
        <strain evidence="1">KUC20120723A-06</strain>
    </source>
</reference>
<comment type="caution">
    <text evidence="1">The sequence shown here is derived from an EMBL/GenBank/DDBJ whole genome shotgun (WGS) entry which is preliminary data.</text>
</comment>
<gene>
    <name evidence="1" type="ORF">BV22DRAFT_934696</name>
</gene>
<sequence>MRHGGGVQCGDFGTGEVFIGGHTTTTYSSTAGKRGVIQAPSSSRASLIDSAPLQYKANLLPYASNPSRPVKPRPPKHLPHPTHHRASSPTPIRRLLDAFRLRALNLCLWK</sequence>